<dbReference type="Pfam" id="PF06185">
    <property type="entry name" value="YecM"/>
    <property type="match status" value="1"/>
</dbReference>
<dbReference type="HOGENOM" id="CLU_122770_0_0_6"/>
<dbReference type="KEGG" id="awd:AWOD_I_0806"/>
<organism evidence="1 2">
    <name type="scientific">Aliivibrio wodanis</name>
    <dbReference type="NCBI Taxonomy" id="80852"/>
    <lineage>
        <taxon>Bacteria</taxon>
        <taxon>Pseudomonadati</taxon>
        <taxon>Pseudomonadota</taxon>
        <taxon>Gammaproteobacteria</taxon>
        <taxon>Vibrionales</taxon>
        <taxon>Vibrionaceae</taxon>
        <taxon>Aliivibrio</taxon>
    </lineage>
</organism>
<gene>
    <name evidence="1" type="ORF">AWOD_I_0806</name>
</gene>
<protein>
    <recommendedName>
        <fullName evidence="3">Protein YecM</fullName>
    </recommendedName>
</protein>
<evidence type="ECO:0000313" key="1">
    <source>
        <dbReference type="EMBL" id="CED70899.1"/>
    </source>
</evidence>
<dbReference type="InterPro" id="IPR029068">
    <property type="entry name" value="Glyas_Bleomycin-R_OHBP_Dase"/>
</dbReference>
<dbReference type="STRING" id="80852.AWOD_I_0806"/>
<evidence type="ECO:0000313" key="2">
    <source>
        <dbReference type="Proteomes" id="UP000032427"/>
    </source>
</evidence>
<name>A0A090KH32_9GAMM</name>
<dbReference type="PANTHER" id="PTHR37519">
    <property type="match status" value="1"/>
</dbReference>
<dbReference type="GeneID" id="28540375"/>
<evidence type="ECO:0008006" key="3">
    <source>
        <dbReference type="Google" id="ProtNLM"/>
    </source>
</evidence>
<dbReference type="AlphaFoldDB" id="A0A090KH32"/>
<dbReference type="Gene3D" id="3.10.180.10">
    <property type="entry name" value="2,3-Dihydroxybiphenyl 1,2-Dioxygenase, domain 1"/>
    <property type="match status" value="1"/>
</dbReference>
<dbReference type="Proteomes" id="UP000032427">
    <property type="component" value="Chromosome 1"/>
</dbReference>
<reference evidence="2" key="1">
    <citation type="submission" date="2014-09" db="EMBL/GenBank/DDBJ databases">
        <authorList>
            <person name="Hjerde E."/>
        </authorList>
    </citation>
    <scope>NUCLEOTIDE SEQUENCE [LARGE SCALE GENOMIC DNA]</scope>
    <source>
        <strain evidence="2">06/09/139</strain>
    </source>
</reference>
<dbReference type="PATRIC" id="fig|80852.17.peg.819"/>
<dbReference type="OrthoDB" id="5689462at2"/>
<sequence>MSSLLLKQQQLEPQQLINALPVFMDRIQSLLDVLGLDLTDYQADHIALRINDRGVAEAAHQAWLQQAEEWSNNEINGRPIIALGFHQPIEMSGWSIECLELPYPGEKSYPQQGWEHVEWVIPCDVNSQEAFLEYVFKTFPMLEEKWESLASLGVKVKQSCPSGDAERIANYTVAFKYQGVCIKLHPHSLKAVIESEQA</sequence>
<dbReference type="PANTHER" id="PTHR37519:SF1">
    <property type="entry name" value="DIHYDROXYBIPHENYL DIOXYGENASE DOMAIN-CONTAINING PROTEIN"/>
    <property type="match status" value="1"/>
</dbReference>
<keyword evidence="2" id="KW-1185">Reference proteome</keyword>
<accession>A0A090KH32</accession>
<proteinExistence type="predicted"/>
<dbReference type="GO" id="GO:0005829">
    <property type="term" value="C:cytosol"/>
    <property type="evidence" value="ECO:0007669"/>
    <property type="project" value="TreeGrafter"/>
</dbReference>
<dbReference type="NCBIfam" id="NF008683">
    <property type="entry name" value="PRK11700.1-6"/>
    <property type="match status" value="1"/>
</dbReference>
<dbReference type="SUPFAM" id="SSF54593">
    <property type="entry name" value="Glyoxalase/Bleomycin resistance protein/Dihydroxybiphenyl dioxygenase"/>
    <property type="match status" value="1"/>
</dbReference>
<dbReference type="EMBL" id="LN554846">
    <property type="protein sequence ID" value="CED70899.1"/>
    <property type="molecule type" value="Genomic_DNA"/>
</dbReference>
<dbReference type="InterPro" id="IPR010393">
    <property type="entry name" value="DUF991_YecM-like"/>
</dbReference>